<name>A0A8J4YL72_CHIOP</name>
<comment type="caution">
    <text evidence="4">The sequence shown here is derived from an EMBL/GenBank/DDBJ whole genome shotgun (WGS) entry which is preliminary data.</text>
</comment>
<dbReference type="InterPro" id="IPR001878">
    <property type="entry name" value="Znf_CCHC"/>
</dbReference>
<dbReference type="GO" id="GO:0003676">
    <property type="term" value="F:nucleic acid binding"/>
    <property type="evidence" value="ECO:0007669"/>
    <property type="project" value="InterPro"/>
</dbReference>
<keyword evidence="1" id="KW-0862">Zinc</keyword>
<dbReference type="Proteomes" id="UP000770661">
    <property type="component" value="Unassembled WGS sequence"/>
</dbReference>
<keyword evidence="1" id="KW-0479">Metal-binding</keyword>
<proteinExistence type="predicted"/>
<accession>A0A8J4YL72</accession>
<feature type="compositionally biased region" description="Pro residues" evidence="2">
    <location>
        <begin position="83"/>
        <end position="94"/>
    </location>
</feature>
<evidence type="ECO:0000256" key="1">
    <source>
        <dbReference type="PROSITE-ProRule" id="PRU00047"/>
    </source>
</evidence>
<protein>
    <recommendedName>
        <fullName evidence="3">CCHC-type domain-containing protein</fullName>
    </recommendedName>
</protein>
<evidence type="ECO:0000259" key="3">
    <source>
        <dbReference type="PROSITE" id="PS50158"/>
    </source>
</evidence>
<sequence length="368" mass="40617">MRCYRCHAFGHHQRQCSRGSELCGGCCGDHETRACIRRLQGGGERPAACCPNCGAGHHAWNRRCPARLRRIPGSGPPRQEASRPPPRSRIPAPAPSQIEPSAWARQPRQEAARPSPCPRTPAPPPPPPPEEQPPPRTRTKRKRKRRKTRKEGENPPPRPEQVMEVDAALPPMAPKPATRASLPAAHGQSPARRCEQATQTLARTYTFQEADLVDLLITYDHLRPKQQAGPHTPADPLPQWRIAAHQKATQYKVVRWLEDELKVALRVDLSLSGDYFLRGATWADATTLQEIAAGQPRGIVLVPKEPTRKGVLLGYPAALPLDPVLEHPSVAAAERCHHNAGHGRRLPTRQVLLTLRGSDHSPQASNIP</sequence>
<dbReference type="EMBL" id="JACEEZ010005518">
    <property type="protein sequence ID" value="KAG0725574.1"/>
    <property type="molecule type" value="Genomic_DNA"/>
</dbReference>
<organism evidence="4 5">
    <name type="scientific">Chionoecetes opilio</name>
    <name type="common">Atlantic snow crab</name>
    <name type="synonym">Cancer opilio</name>
    <dbReference type="NCBI Taxonomy" id="41210"/>
    <lineage>
        <taxon>Eukaryota</taxon>
        <taxon>Metazoa</taxon>
        <taxon>Ecdysozoa</taxon>
        <taxon>Arthropoda</taxon>
        <taxon>Crustacea</taxon>
        <taxon>Multicrustacea</taxon>
        <taxon>Malacostraca</taxon>
        <taxon>Eumalacostraca</taxon>
        <taxon>Eucarida</taxon>
        <taxon>Decapoda</taxon>
        <taxon>Pleocyemata</taxon>
        <taxon>Brachyura</taxon>
        <taxon>Eubrachyura</taxon>
        <taxon>Majoidea</taxon>
        <taxon>Majidae</taxon>
        <taxon>Chionoecetes</taxon>
    </lineage>
</organism>
<dbReference type="AlphaFoldDB" id="A0A8J4YL72"/>
<feature type="region of interest" description="Disordered" evidence="2">
    <location>
        <begin position="69"/>
        <end position="191"/>
    </location>
</feature>
<dbReference type="OrthoDB" id="8123891at2759"/>
<feature type="domain" description="CCHC-type" evidence="3">
    <location>
        <begin position="2"/>
        <end position="16"/>
    </location>
</feature>
<keyword evidence="5" id="KW-1185">Reference proteome</keyword>
<dbReference type="GO" id="GO:0008270">
    <property type="term" value="F:zinc ion binding"/>
    <property type="evidence" value="ECO:0007669"/>
    <property type="project" value="UniProtKB-KW"/>
</dbReference>
<evidence type="ECO:0000313" key="5">
    <source>
        <dbReference type="Proteomes" id="UP000770661"/>
    </source>
</evidence>
<feature type="compositionally biased region" description="Pro residues" evidence="2">
    <location>
        <begin position="115"/>
        <end position="136"/>
    </location>
</feature>
<dbReference type="PROSITE" id="PS50158">
    <property type="entry name" value="ZF_CCHC"/>
    <property type="match status" value="1"/>
</dbReference>
<feature type="compositionally biased region" description="Basic residues" evidence="2">
    <location>
        <begin position="137"/>
        <end position="149"/>
    </location>
</feature>
<reference evidence="4" key="1">
    <citation type="submission" date="2020-07" db="EMBL/GenBank/DDBJ databases">
        <title>The High-quality genome of the commercially important snow crab, Chionoecetes opilio.</title>
        <authorList>
            <person name="Jeong J.-H."/>
            <person name="Ryu S."/>
        </authorList>
    </citation>
    <scope>NUCLEOTIDE SEQUENCE</scope>
    <source>
        <strain evidence="4">MADBK_172401_WGS</strain>
        <tissue evidence="4">Digestive gland</tissue>
    </source>
</reference>
<evidence type="ECO:0000313" key="4">
    <source>
        <dbReference type="EMBL" id="KAG0725574.1"/>
    </source>
</evidence>
<gene>
    <name evidence="4" type="ORF">GWK47_038395</name>
</gene>
<evidence type="ECO:0000256" key="2">
    <source>
        <dbReference type="SAM" id="MobiDB-lite"/>
    </source>
</evidence>
<keyword evidence="1" id="KW-0863">Zinc-finger</keyword>